<organism evidence="4 5">
    <name type="scientific">Brassica cretica</name>
    <name type="common">Mustard</name>
    <dbReference type="NCBI Taxonomy" id="69181"/>
    <lineage>
        <taxon>Eukaryota</taxon>
        <taxon>Viridiplantae</taxon>
        <taxon>Streptophyta</taxon>
        <taxon>Embryophyta</taxon>
        <taxon>Tracheophyta</taxon>
        <taxon>Spermatophyta</taxon>
        <taxon>Magnoliopsida</taxon>
        <taxon>eudicotyledons</taxon>
        <taxon>Gunneridae</taxon>
        <taxon>Pentapetalae</taxon>
        <taxon>rosids</taxon>
        <taxon>malvids</taxon>
        <taxon>Brassicales</taxon>
        <taxon>Brassicaceae</taxon>
        <taxon>Brassiceae</taxon>
        <taxon>Brassica</taxon>
    </lineage>
</organism>
<proteinExistence type="predicted"/>
<dbReference type="GO" id="GO:0005829">
    <property type="term" value="C:cytosol"/>
    <property type="evidence" value="ECO:0007669"/>
    <property type="project" value="TreeGrafter"/>
</dbReference>
<reference evidence="4" key="1">
    <citation type="submission" date="2019-12" db="EMBL/GenBank/DDBJ databases">
        <title>Genome sequencing and annotation of Brassica cretica.</title>
        <authorList>
            <person name="Studholme D.J."/>
            <person name="Sarris P."/>
        </authorList>
    </citation>
    <scope>NUCLEOTIDE SEQUENCE</scope>
    <source>
        <strain evidence="4">PFS-109/04</strain>
        <tissue evidence="4">Leaf</tissue>
    </source>
</reference>
<dbReference type="Proteomes" id="UP000712600">
    <property type="component" value="Unassembled WGS sequence"/>
</dbReference>
<comment type="caution">
    <text evidence="4">The sequence shown here is derived from an EMBL/GenBank/DDBJ whole genome shotgun (WGS) entry which is preliminary data.</text>
</comment>
<dbReference type="InterPro" id="IPR001012">
    <property type="entry name" value="UBX_dom"/>
</dbReference>
<evidence type="ECO:0000256" key="1">
    <source>
        <dbReference type="ARBA" id="ARBA00022786"/>
    </source>
</evidence>
<dbReference type="GO" id="GO:0031468">
    <property type="term" value="P:nuclear membrane reassembly"/>
    <property type="evidence" value="ECO:0007669"/>
    <property type="project" value="TreeGrafter"/>
</dbReference>
<dbReference type="InterPro" id="IPR029071">
    <property type="entry name" value="Ubiquitin-like_domsf"/>
</dbReference>
<accession>A0A8S9QNX6</accession>
<dbReference type="SUPFAM" id="SSF102848">
    <property type="entry name" value="NSFL1 (p97 ATPase) cofactor p47, SEP domain"/>
    <property type="match status" value="1"/>
</dbReference>
<dbReference type="GO" id="GO:0061025">
    <property type="term" value="P:membrane fusion"/>
    <property type="evidence" value="ECO:0007669"/>
    <property type="project" value="TreeGrafter"/>
</dbReference>
<dbReference type="InterPro" id="IPR012989">
    <property type="entry name" value="SEP_domain"/>
</dbReference>
<dbReference type="SUPFAM" id="SSF54236">
    <property type="entry name" value="Ubiquitin-like"/>
    <property type="match status" value="1"/>
</dbReference>
<dbReference type="EMBL" id="QGKX02000996">
    <property type="protein sequence ID" value="KAF3553447.1"/>
    <property type="molecule type" value="Genomic_DNA"/>
</dbReference>
<dbReference type="SUPFAM" id="SSF46934">
    <property type="entry name" value="UBA-like"/>
    <property type="match status" value="1"/>
</dbReference>
<dbReference type="Pfam" id="PF14555">
    <property type="entry name" value="UBA_4"/>
    <property type="match status" value="1"/>
</dbReference>
<dbReference type="PANTHER" id="PTHR23333:SF37">
    <property type="entry name" value="UBX DOMAIN-CONTAINING PROTEIN"/>
    <property type="match status" value="1"/>
</dbReference>
<sequence length="290" mass="31943">MEEIHQKMISSFTTKITSSSRDVARLFLEAHQWDIDAAVSDFNQVVAVAAARRNVPNPRDRDSRALPSNLGVDISVSIRIYSIFMPIYCVEAIQRADNDFHEQENDLLNAAKESDDVERAPLPSSSRRLNSRSVSEILSDTPQLVRSIVTIWRNGFTLDDHPLSTLDDPDNAIFLEQDSPKPFQGVGRTLAEPPASSDSLATEPTPSMDPTAPTTSIKVILADGTPIVSRFTTTHHTIRDVRDFIDAATPDASRDYQLLIMGSPPTPLTTDLGQTIEQAGISNSVLTQKF</sequence>
<dbReference type="PANTHER" id="PTHR23333">
    <property type="entry name" value="UBX DOMAIN CONTAINING PROTEIN"/>
    <property type="match status" value="1"/>
</dbReference>
<feature type="region of interest" description="Disordered" evidence="2">
    <location>
        <begin position="109"/>
        <end position="130"/>
    </location>
</feature>
<dbReference type="GO" id="GO:0043161">
    <property type="term" value="P:proteasome-mediated ubiquitin-dependent protein catabolic process"/>
    <property type="evidence" value="ECO:0007669"/>
    <property type="project" value="TreeGrafter"/>
</dbReference>
<dbReference type="PROSITE" id="PS50033">
    <property type="entry name" value="UBX"/>
    <property type="match status" value="1"/>
</dbReference>
<gene>
    <name evidence="4" type="ORF">F2Q69_00016454</name>
</gene>
<dbReference type="SMART" id="SM00553">
    <property type="entry name" value="SEP"/>
    <property type="match status" value="1"/>
</dbReference>
<evidence type="ECO:0000259" key="3">
    <source>
        <dbReference type="PROSITE" id="PS50033"/>
    </source>
</evidence>
<evidence type="ECO:0000313" key="4">
    <source>
        <dbReference type="EMBL" id="KAF3553447.1"/>
    </source>
</evidence>
<feature type="region of interest" description="Disordered" evidence="2">
    <location>
        <begin position="174"/>
        <end position="213"/>
    </location>
</feature>
<dbReference type="InterPro" id="IPR036241">
    <property type="entry name" value="NSFL1C_SEP_dom_sf"/>
</dbReference>
<dbReference type="InterPro" id="IPR009060">
    <property type="entry name" value="UBA-like_sf"/>
</dbReference>
<evidence type="ECO:0000313" key="5">
    <source>
        <dbReference type="Proteomes" id="UP000712600"/>
    </source>
</evidence>
<feature type="domain" description="UBX" evidence="3">
    <location>
        <begin position="210"/>
        <end position="289"/>
    </location>
</feature>
<dbReference type="Gene3D" id="3.30.420.210">
    <property type="entry name" value="SEP domain"/>
    <property type="match status" value="1"/>
</dbReference>
<name>A0A8S9QNX6_BRACR</name>
<dbReference type="CDD" id="cd01770">
    <property type="entry name" value="UBX_UBXN2"/>
    <property type="match status" value="1"/>
</dbReference>
<dbReference type="Gene3D" id="3.10.20.90">
    <property type="entry name" value="Phosphatidylinositol 3-kinase Catalytic Subunit, Chain A, domain 1"/>
    <property type="match status" value="1"/>
</dbReference>
<keyword evidence="1" id="KW-0833">Ubl conjugation pathway</keyword>
<dbReference type="GO" id="GO:0000045">
    <property type="term" value="P:autophagosome assembly"/>
    <property type="evidence" value="ECO:0007669"/>
    <property type="project" value="TreeGrafter"/>
</dbReference>
<dbReference type="Pfam" id="PF00789">
    <property type="entry name" value="UBX"/>
    <property type="match status" value="1"/>
</dbReference>
<dbReference type="GO" id="GO:0005634">
    <property type="term" value="C:nucleus"/>
    <property type="evidence" value="ECO:0007669"/>
    <property type="project" value="TreeGrafter"/>
</dbReference>
<dbReference type="GO" id="GO:0043130">
    <property type="term" value="F:ubiquitin binding"/>
    <property type="evidence" value="ECO:0007669"/>
    <property type="project" value="TreeGrafter"/>
</dbReference>
<dbReference type="Gene3D" id="1.10.8.10">
    <property type="entry name" value="DNA helicase RuvA subunit, C-terminal domain"/>
    <property type="match status" value="1"/>
</dbReference>
<dbReference type="CDD" id="cd14348">
    <property type="entry name" value="UBA_p47"/>
    <property type="match status" value="1"/>
</dbReference>
<dbReference type="AlphaFoldDB" id="A0A8S9QNX6"/>
<evidence type="ECO:0000256" key="2">
    <source>
        <dbReference type="SAM" id="MobiDB-lite"/>
    </source>
</evidence>
<protein>
    <recommendedName>
        <fullName evidence="3">UBX domain-containing protein</fullName>
    </recommendedName>
</protein>
<dbReference type="GO" id="GO:0007030">
    <property type="term" value="P:Golgi organization"/>
    <property type="evidence" value="ECO:0007669"/>
    <property type="project" value="TreeGrafter"/>
</dbReference>
<dbReference type="Pfam" id="PF08059">
    <property type="entry name" value="SEP"/>
    <property type="match status" value="1"/>
</dbReference>
<feature type="compositionally biased region" description="Polar residues" evidence="2">
    <location>
        <begin position="196"/>
        <end position="205"/>
    </location>
</feature>